<reference evidence="3 4" key="1">
    <citation type="submission" date="2020-08" db="EMBL/GenBank/DDBJ databases">
        <title>Genomic Encyclopedia of Type Strains, Phase IV (KMG-IV): sequencing the most valuable type-strain genomes for metagenomic binning, comparative biology and taxonomic classification.</title>
        <authorList>
            <person name="Goeker M."/>
        </authorList>
    </citation>
    <scope>NUCLEOTIDE SEQUENCE [LARGE SCALE GENOMIC DNA]</scope>
    <source>
        <strain evidence="3 4">DSM 21319</strain>
    </source>
</reference>
<dbReference type="AlphaFoldDB" id="A0A7W7Z008"/>
<dbReference type="Proteomes" id="UP000535406">
    <property type="component" value="Unassembled WGS sequence"/>
</dbReference>
<evidence type="ECO:0000256" key="1">
    <source>
        <dbReference type="SAM" id="MobiDB-lite"/>
    </source>
</evidence>
<name>A0A7W7Z008_9HYPH</name>
<proteinExistence type="predicted"/>
<gene>
    <name evidence="3" type="ORF">HNQ66_004652</name>
</gene>
<feature type="signal peptide" evidence="2">
    <location>
        <begin position="1"/>
        <end position="33"/>
    </location>
</feature>
<dbReference type="RefSeq" id="WP_184147220.1">
    <property type="nucleotide sequence ID" value="NZ_JACHIK010000031.1"/>
</dbReference>
<sequence length="128" mass="13307">MMTKRTTGWALCLRILCAVGLLFVAFAHRPAVAAGPGPAELAAYVLPDGSMADLCINDTVDNKIKPAPGAKCEACRIAGATLLPAPADLAGTVLTVRRIALLPPMEEALPSRRERPGAPPRAPPFLAA</sequence>
<feature type="region of interest" description="Disordered" evidence="1">
    <location>
        <begin position="107"/>
        <end position="128"/>
    </location>
</feature>
<organism evidence="3 4">
    <name type="scientific">Shinella fusca</name>
    <dbReference type="NCBI Taxonomy" id="544480"/>
    <lineage>
        <taxon>Bacteria</taxon>
        <taxon>Pseudomonadati</taxon>
        <taxon>Pseudomonadota</taxon>
        <taxon>Alphaproteobacteria</taxon>
        <taxon>Hyphomicrobiales</taxon>
        <taxon>Rhizobiaceae</taxon>
        <taxon>Shinella</taxon>
    </lineage>
</organism>
<evidence type="ECO:0000256" key="2">
    <source>
        <dbReference type="SAM" id="SignalP"/>
    </source>
</evidence>
<feature type="compositionally biased region" description="Pro residues" evidence="1">
    <location>
        <begin position="117"/>
        <end position="128"/>
    </location>
</feature>
<accession>A0A7W7Z008</accession>
<protein>
    <recommendedName>
        <fullName evidence="5">DUF2946 domain-containing protein</fullName>
    </recommendedName>
</protein>
<comment type="caution">
    <text evidence="3">The sequence shown here is derived from an EMBL/GenBank/DDBJ whole genome shotgun (WGS) entry which is preliminary data.</text>
</comment>
<keyword evidence="2" id="KW-0732">Signal</keyword>
<evidence type="ECO:0000313" key="4">
    <source>
        <dbReference type="Proteomes" id="UP000535406"/>
    </source>
</evidence>
<keyword evidence="4" id="KW-1185">Reference proteome</keyword>
<evidence type="ECO:0000313" key="3">
    <source>
        <dbReference type="EMBL" id="MBB5045222.1"/>
    </source>
</evidence>
<feature type="chain" id="PRO_5030947024" description="DUF2946 domain-containing protein" evidence="2">
    <location>
        <begin position="34"/>
        <end position="128"/>
    </location>
</feature>
<evidence type="ECO:0008006" key="5">
    <source>
        <dbReference type="Google" id="ProtNLM"/>
    </source>
</evidence>
<dbReference type="EMBL" id="JACHIK010000031">
    <property type="protein sequence ID" value="MBB5045222.1"/>
    <property type="molecule type" value="Genomic_DNA"/>
</dbReference>